<dbReference type="Proteomes" id="UP000463975">
    <property type="component" value="Chromosome"/>
</dbReference>
<keyword evidence="2" id="KW-0067">ATP-binding</keyword>
<accession>A0A6P1NG76</accession>
<name>A0A6P1NG76_9PROT</name>
<dbReference type="GO" id="GO:0006233">
    <property type="term" value="P:dTDP biosynthetic process"/>
    <property type="evidence" value="ECO:0007669"/>
    <property type="project" value="TreeGrafter"/>
</dbReference>
<evidence type="ECO:0000256" key="2">
    <source>
        <dbReference type="ARBA" id="ARBA00022840"/>
    </source>
</evidence>
<dbReference type="Gene3D" id="3.40.50.300">
    <property type="entry name" value="P-loop containing nucleotide triphosphate hydrolases"/>
    <property type="match status" value="1"/>
</dbReference>
<dbReference type="PANTHER" id="PTHR10344:SF4">
    <property type="entry name" value="UMP-CMP KINASE 2, MITOCHONDRIAL"/>
    <property type="match status" value="1"/>
</dbReference>
<dbReference type="GO" id="GO:0006235">
    <property type="term" value="P:dTTP biosynthetic process"/>
    <property type="evidence" value="ECO:0007669"/>
    <property type="project" value="TreeGrafter"/>
</dbReference>
<organism evidence="4 5">
    <name type="scientific">Aristophania vespae</name>
    <dbReference type="NCBI Taxonomy" id="2697033"/>
    <lineage>
        <taxon>Bacteria</taxon>
        <taxon>Pseudomonadati</taxon>
        <taxon>Pseudomonadota</taxon>
        <taxon>Alphaproteobacteria</taxon>
        <taxon>Acetobacterales</taxon>
        <taxon>Acetobacteraceae</taxon>
        <taxon>Aristophania</taxon>
    </lineage>
</organism>
<keyword evidence="3" id="KW-0472">Membrane</keyword>
<reference evidence="4 5" key="1">
    <citation type="submission" date="2020-01" db="EMBL/GenBank/DDBJ databases">
        <title>Genome sequencing of strain KACC 21507.</title>
        <authorList>
            <person name="Heo J."/>
            <person name="Kim S.-J."/>
            <person name="Kim J.-S."/>
            <person name="Hong S.-B."/>
            <person name="Kwon S.-W."/>
        </authorList>
    </citation>
    <scope>NUCLEOTIDE SEQUENCE [LARGE SCALE GENOMIC DNA]</scope>
    <source>
        <strain evidence="4 5">KACC 21507</strain>
    </source>
</reference>
<keyword evidence="1" id="KW-0547">Nucleotide-binding</keyword>
<feature type="transmembrane region" description="Helical" evidence="3">
    <location>
        <begin position="84"/>
        <end position="101"/>
    </location>
</feature>
<dbReference type="GO" id="GO:0004798">
    <property type="term" value="F:dTMP kinase activity"/>
    <property type="evidence" value="ECO:0007669"/>
    <property type="project" value="TreeGrafter"/>
</dbReference>
<evidence type="ECO:0000313" key="5">
    <source>
        <dbReference type="Proteomes" id="UP000463975"/>
    </source>
</evidence>
<keyword evidence="3" id="KW-1133">Transmembrane helix</keyword>
<evidence type="ECO:0000313" key="4">
    <source>
        <dbReference type="EMBL" id="QHI96253.1"/>
    </source>
</evidence>
<dbReference type="AlphaFoldDB" id="A0A6P1NG76"/>
<dbReference type="CDD" id="cd01672">
    <property type="entry name" value="TMPK"/>
    <property type="match status" value="1"/>
</dbReference>
<protein>
    <submittedName>
        <fullName evidence="4">Uncharacterized protein</fullName>
    </submittedName>
</protein>
<evidence type="ECO:0000256" key="1">
    <source>
        <dbReference type="ARBA" id="ARBA00022741"/>
    </source>
</evidence>
<dbReference type="SUPFAM" id="SSF52540">
    <property type="entry name" value="P-loop containing nucleoside triphosphate hydrolases"/>
    <property type="match status" value="1"/>
</dbReference>
<keyword evidence="3" id="KW-0812">Transmembrane</keyword>
<proteinExistence type="predicted"/>
<sequence length="233" mass="25880">MPSQPKIRYGHLIALVGCDGSGKSSLSADLVRILGRNRKTVYGYLGLGSGDLGRRIGQWPLLGPLLEKKLTSKAKKTRTKGEKIPGFITALVVFIFSLIRLKRFRRVKKAVEKGYLVITDRYPQAEIAGQCDGPGLSAARTNNPFIRAMALIEKRLYLKMAAFKPDLIIFLEVDAQTAHQRKPDHDIEALQTKIDIMPHITFNGAPKKIIDASQPYDKVKQNVIAKLSAAKFL</sequence>
<dbReference type="GO" id="GO:0005829">
    <property type="term" value="C:cytosol"/>
    <property type="evidence" value="ECO:0007669"/>
    <property type="project" value="TreeGrafter"/>
</dbReference>
<dbReference type="EMBL" id="CP047652">
    <property type="protein sequence ID" value="QHI96253.1"/>
    <property type="molecule type" value="Genomic_DNA"/>
</dbReference>
<evidence type="ECO:0000256" key="3">
    <source>
        <dbReference type="SAM" id="Phobius"/>
    </source>
</evidence>
<dbReference type="RefSeq" id="WP_160619325.1">
    <property type="nucleotide sequence ID" value="NZ_CP047652.1"/>
</dbReference>
<dbReference type="KEGG" id="bomb:GT348_08470"/>
<dbReference type="GO" id="GO:0005524">
    <property type="term" value="F:ATP binding"/>
    <property type="evidence" value="ECO:0007669"/>
    <property type="project" value="UniProtKB-KW"/>
</dbReference>
<dbReference type="PANTHER" id="PTHR10344">
    <property type="entry name" value="THYMIDYLATE KINASE"/>
    <property type="match status" value="1"/>
</dbReference>
<dbReference type="GO" id="GO:0006227">
    <property type="term" value="P:dUDP biosynthetic process"/>
    <property type="evidence" value="ECO:0007669"/>
    <property type="project" value="TreeGrafter"/>
</dbReference>
<dbReference type="InterPro" id="IPR027417">
    <property type="entry name" value="P-loop_NTPase"/>
</dbReference>
<keyword evidence="5" id="KW-1185">Reference proteome</keyword>
<gene>
    <name evidence="4" type="ORF">GT348_08470</name>
</gene>